<keyword evidence="4 11" id="KW-0067">ATP-binding</keyword>
<feature type="transmembrane region" description="Helical" evidence="8">
    <location>
        <begin position="259"/>
        <end position="278"/>
    </location>
</feature>
<evidence type="ECO:0000313" key="12">
    <source>
        <dbReference type="Proteomes" id="UP000319263"/>
    </source>
</evidence>
<keyword evidence="5 8" id="KW-1133">Transmembrane helix</keyword>
<feature type="transmembrane region" description="Helical" evidence="8">
    <location>
        <begin position="162"/>
        <end position="184"/>
    </location>
</feature>
<dbReference type="InterPro" id="IPR017871">
    <property type="entry name" value="ABC_transporter-like_CS"/>
</dbReference>
<evidence type="ECO:0000256" key="5">
    <source>
        <dbReference type="ARBA" id="ARBA00022989"/>
    </source>
</evidence>
<evidence type="ECO:0000256" key="6">
    <source>
        <dbReference type="ARBA" id="ARBA00023136"/>
    </source>
</evidence>
<feature type="domain" description="ABC transmembrane type-1" evidence="10">
    <location>
        <begin position="29"/>
        <end position="315"/>
    </location>
</feature>
<feature type="transmembrane region" description="Helical" evidence="8">
    <location>
        <begin position="68"/>
        <end position="89"/>
    </location>
</feature>
<evidence type="ECO:0000259" key="10">
    <source>
        <dbReference type="PROSITE" id="PS50929"/>
    </source>
</evidence>
<dbReference type="GO" id="GO:0005886">
    <property type="term" value="C:plasma membrane"/>
    <property type="evidence" value="ECO:0007669"/>
    <property type="project" value="UniProtKB-SubCell"/>
</dbReference>
<dbReference type="GO" id="GO:0005524">
    <property type="term" value="F:ATP binding"/>
    <property type="evidence" value="ECO:0007669"/>
    <property type="project" value="UniProtKB-KW"/>
</dbReference>
<dbReference type="Pfam" id="PF00005">
    <property type="entry name" value="ABC_tran"/>
    <property type="match status" value="1"/>
</dbReference>
<dbReference type="Gene3D" id="1.20.1560.10">
    <property type="entry name" value="ABC transporter type 1, transmembrane domain"/>
    <property type="match status" value="1"/>
</dbReference>
<keyword evidence="12" id="KW-1185">Reference proteome</keyword>
<dbReference type="EMBL" id="CP041692">
    <property type="protein sequence ID" value="QDP95440.1"/>
    <property type="molecule type" value="Genomic_DNA"/>
</dbReference>
<evidence type="ECO:0000256" key="3">
    <source>
        <dbReference type="ARBA" id="ARBA00022741"/>
    </source>
</evidence>
<evidence type="ECO:0000256" key="1">
    <source>
        <dbReference type="ARBA" id="ARBA00004651"/>
    </source>
</evidence>
<feature type="domain" description="ABC transporter" evidence="9">
    <location>
        <begin position="346"/>
        <end position="585"/>
    </location>
</feature>
<evidence type="ECO:0000256" key="2">
    <source>
        <dbReference type="ARBA" id="ARBA00022692"/>
    </source>
</evidence>
<dbReference type="PROSITE" id="PS50929">
    <property type="entry name" value="ABC_TM1F"/>
    <property type="match status" value="1"/>
</dbReference>
<dbReference type="RefSeq" id="WP_143985412.1">
    <property type="nucleotide sequence ID" value="NZ_CP041692.1"/>
</dbReference>
<evidence type="ECO:0000259" key="9">
    <source>
        <dbReference type="PROSITE" id="PS50893"/>
    </source>
</evidence>
<dbReference type="PROSITE" id="PS00211">
    <property type="entry name" value="ABC_TRANSPORTER_1"/>
    <property type="match status" value="1"/>
</dbReference>
<dbReference type="InterPro" id="IPR003439">
    <property type="entry name" value="ABC_transporter-like_ATP-bd"/>
</dbReference>
<dbReference type="Gene3D" id="3.40.50.300">
    <property type="entry name" value="P-loop containing nucleotide triphosphate hydrolases"/>
    <property type="match status" value="1"/>
</dbReference>
<keyword evidence="3" id="KW-0547">Nucleotide-binding</keyword>
<accession>A0A516PWA2</accession>
<dbReference type="KEGG" id="mik:FOE78_05540"/>
<sequence>MTTTPKIGEWRAMGRAVGLVARTGRGWFVATVVLMSVSGLGMAAALLLGQRAVKRVTDSQAPQGDWLLWLLIGGVVVLAGVIAFSQLAATGFHRLLAERVMYAWNERVLQTAALTEIWEFERPEFHDRIRRARQGGGASIGISMAVPQLLAGLIASTGLLTALAITAPVLLPVVIASGVPLLLAGRANSREMYSFNFGNTPNDRERFALEGVLSSRDQSAEVRVFGMQGFLLHRWRELYEERIAGLTQLVVAFTRRSSIAAIGVALTLIVAVITLGWLLTTHRITMVTAAAAAVTTLMLGSQVQRIASSIADLRESAQQVADVELTTALTRQAAPKLPPAGPLRHLRADRVTFRYPAAASNALDGIDFSIEAGEMIAIVGINGSGKTTLAKLLCGLYEPASGSITWNGRPVEQVDLLGQVGAIFQTFNRYWFTATENIAAGAIAAGEVPSQSAVRRAAMDAGAHNLISELPHGYDTRLTVELDGGADLSLGQWQRIAIARVLYRDPSLVVLDEPTASLDAHAEADLFATLEKLRQGRTFIIISHRFSTVRTADRIVVMDAGRIIEQGAHHELMALDGRYAEMYAVQARSYQDTPPVSRDRTEAESRPGTLTGP</sequence>
<dbReference type="AlphaFoldDB" id="A0A516PWA2"/>
<evidence type="ECO:0000256" key="7">
    <source>
        <dbReference type="SAM" id="MobiDB-lite"/>
    </source>
</evidence>
<dbReference type="SUPFAM" id="SSF90123">
    <property type="entry name" value="ABC transporter transmembrane region"/>
    <property type="match status" value="1"/>
</dbReference>
<feature type="transmembrane region" description="Helical" evidence="8">
    <location>
        <begin position="27"/>
        <end position="48"/>
    </location>
</feature>
<dbReference type="InterPro" id="IPR039421">
    <property type="entry name" value="Type_1_exporter"/>
</dbReference>
<dbReference type="Proteomes" id="UP000319263">
    <property type="component" value="Chromosome"/>
</dbReference>
<comment type="subcellular location">
    <subcellularLocation>
        <location evidence="1">Cell membrane</location>
        <topology evidence="1">Multi-pass membrane protein</topology>
    </subcellularLocation>
</comment>
<name>A0A516PWA2_9ACTN</name>
<dbReference type="InterPro" id="IPR011527">
    <property type="entry name" value="ABC1_TM_dom"/>
</dbReference>
<keyword evidence="6 8" id="KW-0472">Membrane</keyword>
<reference evidence="11 12" key="1">
    <citation type="submission" date="2019-07" db="EMBL/GenBank/DDBJ databases">
        <title>Microlunatus dokdonensis sp. nov. isolated from the rhizospheric soil of the wild plant Elymus tsukushiensis.</title>
        <authorList>
            <person name="Ghim S.-Y."/>
            <person name="Hwang Y.-J."/>
            <person name="Son J.-S."/>
            <person name="Shin J.-H."/>
        </authorList>
    </citation>
    <scope>NUCLEOTIDE SEQUENCE [LARGE SCALE GENOMIC DNA]</scope>
    <source>
        <strain evidence="11 12">KUDC0627</strain>
    </source>
</reference>
<dbReference type="PANTHER" id="PTHR43394">
    <property type="entry name" value="ATP-DEPENDENT PERMEASE MDL1, MITOCHONDRIAL"/>
    <property type="match status" value="1"/>
</dbReference>
<dbReference type="SUPFAM" id="SSF52540">
    <property type="entry name" value="P-loop containing nucleoside triphosphate hydrolases"/>
    <property type="match status" value="1"/>
</dbReference>
<protein>
    <submittedName>
        <fullName evidence="11">ATP-binding cassette domain-containing protein</fullName>
    </submittedName>
</protein>
<evidence type="ECO:0000313" key="11">
    <source>
        <dbReference type="EMBL" id="QDP95440.1"/>
    </source>
</evidence>
<dbReference type="InterPro" id="IPR036640">
    <property type="entry name" value="ABC1_TM_sf"/>
</dbReference>
<dbReference type="SMART" id="SM00382">
    <property type="entry name" value="AAA"/>
    <property type="match status" value="1"/>
</dbReference>
<evidence type="ECO:0000256" key="8">
    <source>
        <dbReference type="SAM" id="Phobius"/>
    </source>
</evidence>
<gene>
    <name evidence="11" type="ORF">FOE78_05540</name>
</gene>
<dbReference type="InterPro" id="IPR027417">
    <property type="entry name" value="P-loop_NTPase"/>
</dbReference>
<dbReference type="GO" id="GO:0016887">
    <property type="term" value="F:ATP hydrolysis activity"/>
    <property type="evidence" value="ECO:0007669"/>
    <property type="project" value="InterPro"/>
</dbReference>
<dbReference type="OrthoDB" id="3801191at2"/>
<organism evidence="11 12">
    <name type="scientific">Microlunatus elymi</name>
    <dbReference type="NCBI Taxonomy" id="2596828"/>
    <lineage>
        <taxon>Bacteria</taxon>
        <taxon>Bacillati</taxon>
        <taxon>Actinomycetota</taxon>
        <taxon>Actinomycetes</taxon>
        <taxon>Propionibacteriales</taxon>
        <taxon>Propionibacteriaceae</taxon>
        <taxon>Microlunatus</taxon>
    </lineage>
</organism>
<dbReference type="PANTHER" id="PTHR43394:SF1">
    <property type="entry name" value="ATP-BINDING CASSETTE SUB-FAMILY B MEMBER 10, MITOCHONDRIAL"/>
    <property type="match status" value="1"/>
</dbReference>
<proteinExistence type="predicted"/>
<dbReference type="GO" id="GO:0015421">
    <property type="term" value="F:ABC-type oligopeptide transporter activity"/>
    <property type="evidence" value="ECO:0007669"/>
    <property type="project" value="TreeGrafter"/>
</dbReference>
<dbReference type="InterPro" id="IPR003593">
    <property type="entry name" value="AAA+_ATPase"/>
</dbReference>
<evidence type="ECO:0000256" key="4">
    <source>
        <dbReference type="ARBA" id="ARBA00022840"/>
    </source>
</evidence>
<feature type="region of interest" description="Disordered" evidence="7">
    <location>
        <begin position="590"/>
        <end position="613"/>
    </location>
</feature>
<dbReference type="PROSITE" id="PS50893">
    <property type="entry name" value="ABC_TRANSPORTER_2"/>
    <property type="match status" value="1"/>
</dbReference>
<keyword evidence="2 8" id="KW-0812">Transmembrane</keyword>
<feature type="transmembrane region" description="Helical" evidence="8">
    <location>
        <begin position="138"/>
        <end position="156"/>
    </location>
</feature>